<dbReference type="RefSeq" id="WP_289452892.1">
    <property type="nucleotide sequence ID" value="NZ_JAUCGQ010000001.1"/>
</dbReference>
<proteinExistence type="predicted"/>
<reference evidence="3 4" key="1">
    <citation type="submission" date="2023-06" db="EMBL/GenBank/DDBJ databases">
        <title>Cellulomonas sp. MW4 Whole genome sequence.</title>
        <authorList>
            <person name="Park S."/>
        </authorList>
    </citation>
    <scope>NUCLEOTIDE SEQUENCE [LARGE SCALE GENOMIC DNA]</scope>
    <source>
        <strain evidence="3 4">MW4</strain>
    </source>
</reference>
<organism evidence="3 4">
    <name type="scientific">Cellulomonas alba</name>
    <dbReference type="NCBI Taxonomy" id="3053467"/>
    <lineage>
        <taxon>Bacteria</taxon>
        <taxon>Bacillati</taxon>
        <taxon>Actinomycetota</taxon>
        <taxon>Actinomycetes</taxon>
        <taxon>Micrococcales</taxon>
        <taxon>Cellulomonadaceae</taxon>
        <taxon>Cellulomonas</taxon>
    </lineage>
</organism>
<keyword evidence="1" id="KW-0812">Transmembrane</keyword>
<dbReference type="EMBL" id="JAUCGQ010000001">
    <property type="protein sequence ID" value="MDM7853367.1"/>
    <property type="molecule type" value="Genomic_DNA"/>
</dbReference>
<comment type="caution">
    <text evidence="3">The sequence shown here is derived from an EMBL/GenBank/DDBJ whole genome shotgun (WGS) entry which is preliminary data.</text>
</comment>
<keyword evidence="4" id="KW-1185">Reference proteome</keyword>
<feature type="transmembrane region" description="Helical" evidence="1">
    <location>
        <begin position="12"/>
        <end position="31"/>
    </location>
</feature>
<name>A0ABT7SCT0_9CELL</name>
<gene>
    <name evidence="3" type="ORF">QRT04_00335</name>
</gene>
<accession>A0ABT7SCT0</accession>
<keyword evidence="1" id="KW-0472">Membrane</keyword>
<dbReference type="Pfam" id="PF10756">
    <property type="entry name" value="bPH_6"/>
    <property type="match status" value="1"/>
</dbReference>
<dbReference type="Proteomes" id="UP001529338">
    <property type="component" value="Unassembled WGS sequence"/>
</dbReference>
<feature type="domain" description="Low molecular weight protein antigen 6 PH" evidence="2">
    <location>
        <begin position="64"/>
        <end position="127"/>
    </location>
</feature>
<keyword evidence="1" id="KW-1133">Transmembrane helix</keyword>
<sequence length="140" mass="15325">MAPFRPRLARRVSLAVMWLVLAGTVTVVLLSENLGRGDQVGFVAFGALLAWFCWREASVAAKPDEDGLTVRNLVVTTRLQWAEVVAVRFGDGDAWVRLDIANGDTLAVMGIQRADKDFALAEARRLAGLVAARTRTERDT</sequence>
<evidence type="ECO:0000313" key="3">
    <source>
        <dbReference type="EMBL" id="MDM7853367.1"/>
    </source>
</evidence>
<evidence type="ECO:0000259" key="2">
    <source>
        <dbReference type="Pfam" id="PF10756"/>
    </source>
</evidence>
<dbReference type="InterPro" id="IPR019692">
    <property type="entry name" value="CFP-6_PH"/>
</dbReference>
<feature type="transmembrane region" description="Helical" evidence="1">
    <location>
        <begin position="37"/>
        <end position="54"/>
    </location>
</feature>
<evidence type="ECO:0000256" key="1">
    <source>
        <dbReference type="SAM" id="Phobius"/>
    </source>
</evidence>
<evidence type="ECO:0000313" key="4">
    <source>
        <dbReference type="Proteomes" id="UP001529338"/>
    </source>
</evidence>
<protein>
    <submittedName>
        <fullName evidence="3">PH domain-containing protein</fullName>
    </submittedName>
</protein>